<evidence type="ECO:0000256" key="6">
    <source>
        <dbReference type="ARBA" id="ARBA00022692"/>
    </source>
</evidence>
<organism evidence="17 18">
    <name type="scientific">Paramormyrops kingsleyae</name>
    <dbReference type="NCBI Taxonomy" id="1676925"/>
    <lineage>
        <taxon>Eukaryota</taxon>
        <taxon>Metazoa</taxon>
        <taxon>Chordata</taxon>
        <taxon>Craniata</taxon>
        <taxon>Vertebrata</taxon>
        <taxon>Euteleostomi</taxon>
        <taxon>Actinopterygii</taxon>
        <taxon>Neopterygii</taxon>
        <taxon>Teleostei</taxon>
        <taxon>Osteoglossocephala</taxon>
        <taxon>Osteoglossomorpha</taxon>
        <taxon>Osteoglossiformes</taxon>
        <taxon>Mormyridae</taxon>
        <taxon>Paramormyrops</taxon>
    </lineage>
</organism>
<dbReference type="AlphaFoldDB" id="A0A3B3QMQ5"/>
<evidence type="ECO:0000313" key="17">
    <source>
        <dbReference type="Ensembl" id="ENSPKIP00000007134.1"/>
    </source>
</evidence>
<comment type="pathway">
    <text evidence="2">Protein modification; protein glycosylation.</text>
</comment>
<reference evidence="17" key="2">
    <citation type="submission" date="2025-09" db="UniProtKB">
        <authorList>
            <consortium name="Ensembl"/>
        </authorList>
    </citation>
    <scope>IDENTIFICATION</scope>
</reference>
<evidence type="ECO:0000256" key="8">
    <source>
        <dbReference type="ARBA" id="ARBA00022989"/>
    </source>
</evidence>
<keyword evidence="11" id="KW-1015">Disulfide bond</keyword>
<keyword evidence="8" id="KW-1133">Transmembrane helix</keyword>
<comment type="catalytic activity">
    <reaction evidence="16">
        <text>a 3-O-[N-acetyl-alpha-D-galactosaminyl]-L-threonyl-[protein] + CMP-N-acetyl-beta-neuraminate = a 3-O-[N-acetyl-alpha-neuraminosyl-(2-&gt;6)-N-acetyl-alpha-D-galactosaminyl]-L-threonyl-[protein] + CMP + H(+)</text>
        <dbReference type="Rhea" id="RHEA:81643"/>
        <dbReference type="Rhea" id="RHEA-COMP:11689"/>
        <dbReference type="Rhea" id="RHEA-COMP:19720"/>
        <dbReference type="ChEBI" id="CHEBI:15378"/>
        <dbReference type="ChEBI" id="CHEBI:57812"/>
        <dbReference type="ChEBI" id="CHEBI:60377"/>
        <dbReference type="ChEBI" id="CHEBI:87075"/>
        <dbReference type="ChEBI" id="CHEBI:231970"/>
    </reaction>
    <physiologicalReaction direction="left-to-right" evidence="16">
        <dbReference type="Rhea" id="RHEA:81644"/>
    </physiologicalReaction>
</comment>
<evidence type="ECO:0000256" key="12">
    <source>
        <dbReference type="ARBA" id="ARBA00023180"/>
    </source>
</evidence>
<dbReference type="EC" id="2.4.3.3" evidence="14"/>
<evidence type="ECO:0000256" key="5">
    <source>
        <dbReference type="ARBA" id="ARBA00022679"/>
    </source>
</evidence>
<dbReference type="Proteomes" id="UP000261540">
    <property type="component" value="Unplaced"/>
</dbReference>
<evidence type="ECO:0000256" key="1">
    <source>
        <dbReference type="ARBA" id="ARBA00004323"/>
    </source>
</evidence>
<evidence type="ECO:0000256" key="3">
    <source>
        <dbReference type="ARBA" id="ARBA00006003"/>
    </source>
</evidence>
<dbReference type="PANTHER" id="PTHR45941">
    <property type="entry name" value="ALPHA-N-ACETYLGALACTOSAMINIDE ALPHA-2,6-SIALYLTRANSFERASE 2-LIKE-RELATED"/>
    <property type="match status" value="1"/>
</dbReference>
<evidence type="ECO:0000256" key="10">
    <source>
        <dbReference type="ARBA" id="ARBA00023136"/>
    </source>
</evidence>
<dbReference type="InterPro" id="IPR001675">
    <property type="entry name" value="Glyco_trans_29"/>
</dbReference>
<name>A0A3B3QMQ5_9TELE</name>
<dbReference type="GeneTree" id="ENSGT00940000160433"/>
<keyword evidence="6" id="KW-0812">Transmembrane</keyword>
<evidence type="ECO:0000256" key="11">
    <source>
        <dbReference type="ARBA" id="ARBA00023157"/>
    </source>
</evidence>
<comment type="catalytic activity">
    <reaction evidence="15">
        <text>a 3-O-[N-acetyl-alpha-neuraminyl-(2-&gt;3)-beta-D-galactosyl-(1-&gt;3)-N-acetyl-alpha-D-galactosaminyl]-L-threonyl-[protein] + CMP-N-acetyl-beta-neuraminate = a 3-O-{alpha-Neu5Ac-(2-&gt;3)-beta-D-Gal-(1-&gt;3)-[alpha-Neu5Ac-(2-&gt;6)]-alpha-D-GalNAc}-L-threonyl-[protein] + CMP + H(+)</text>
        <dbReference type="Rhea" id="RHEA:81659"/>
        <dbReference type="Rhea" id="RHEA-COMP:14417"/>
        <dbReference type="Rhea" id="RHEA-COMP:16763"/>
        <dbReference type="ChEBI" id="CHEBI:15378"/>
        <dbReference type="ChEBI" id="CHEBI:57812"/>
        <dbReference type="ChEBI" id="CHEBI:60377"/>
        <dbReference type="ChEBI" id="CHEBI:139598"/>
        <dbReference type="ChEBI" id="CHEBI:156398"/>
    </reaction>
    <physiologicalReaction direction="left-to-right" evidence="15">
        <dbReference type="Rhea" id="RHEA:81660"/>
    </physiologicalReaction>
</comment>
<dbReference type="Ensembl" id="ENSPKIT00000031179.1">
    <property type="protein sequence ID" value="ENSPKIP00000007134.1"/>
    <property type="gene ID" value="ENSPKIG00000023148.1"/>
</dbReference>
<dbReference type="InterPro" id="IPR038578">
    <property type="entry name" value="GT29-like_sf"/>
</dbReference>
<evidence type="ECO:0000256" key="7">
    <source>
        <dbReference type="ARBA" id="ARBA00022968"/>
    </source>
</evidence>
<dbReference type="GO" id="GO:0006493">
    <property type="term" value="P:protein O-linked glycosylation"/>
    <property type="evidence" value="ECO:0007669"/>
    <property type="project" value="TreeGrafter"/>
</dbReference>
<sequence>CITAITEAVRLLGDPWDSRLFERGSLTCVRCAVVGNGGILRGSSQGTAIDSHHYVFRVNGAVTEGFEKDVGTKTSFYGFSTNSMKNSLIAYEDAGFRKVPQGQDVHYVFIPANSRDYLMLTAAIRGIPVTSGPDKGDHPSQYFGANQGANRFKILSPEFIKYIKDEFLNSTQMIEFPEVYMPSTGALMLMTALHMCDQVSAYGFITENYMDFSDHYYDAIKQPLELYANHDIIMESKLWAALHAQKVMRLYQRPSNH</sequence>
<evidence type="ECO:0000256" key="2">
    <source>
        <dbReference type="ARBA" id="ARBA00004922"/>
    </source>
</evidence>
<dbReference type="Gene3D" id="3.90.1480.20">
    <property type="entry name" value="Glycosyl transferase family 29"/>
    <property type="match status" value="1"/>
</dbReference>
<keyword evidence="10" id="KW-0472">Membrane</keyword>
<comment type="catalytic activity">
    <reaction evidence="13">
        <text>a beta-D-galactosyl-(1-&gt;3)-N-acetyl-alpha-D-galactosaminyl derivative + CMP-N-acetyl-beta-neuraminate = a beta-D-galactosyl-(1-&gt;3)-[N-acetyl-alpha-neuraminyl-(2-&gt;6)]-N-acetyl-alpha-D-galactosaminyl derivative + CMP + H(+)</text>
        <dbReference type="Rhea" id="RHEA:11136"/>
        <dbReference type="ChEBI" id="CHEBI:15378"/>
        <dbReference type="ChEBI" id="CHEBI:57812"/>
        <dbReference type="ChEBI" id="CHEBI:60377"/>
        <dbReference type="ChEBI" id="CHEBI:133470"/>
        <dbReference type="ChEBI" id="CHEBI:140764"/>
        <dbReference type="EC" id="2.4.3.3"/>
    </reaction>
    <physiologicalReaction direction="left-to-right" evidence="13">
        <dbReference type="Rhea" id="RHEA:11137"/>
    </physiologicalReaction>
</comment>
<evidence type="ECO:0000256" key="9">
    <source>
        <dbReference type="ARBA" id="ARBA00023034"/>
    </source>
</evidence>
<reference evidence="17" key="1">
    <citation type="submission" date="2025-08" db="UniProtKB">
        <authorList>
            <consortium name="Ensembl"/>
        </authorList>
    </citation>
    <scope>IDENTIFICATION</scope>
</reference>
<dbReference type="GO" id="GO:0000139">
    <property type="term" value="C:Golgi membrane"/>
    <property type="evidence" value="ECO:0007669"/>
    <property type="project" value="UniProtKB-SubCell"/>
</dbReference>
<evidence type="ECO:0000313" key="18">
    <source>
        <dbReference type="Proteomes" id="UP000261540"/>
    </source>
</evidence>
<dbReference type="Pfam" id="PF00777">
    <property type="entry name" value="Glyco_transf_29"/>
    <property type="match status" value="1"/>
</dbReference>
<keyword evidence="5" id="KW-0808">Transferase</keyword>
<evidence type="ECO:0000256" key="15">
    <source>
        <dbReference type="ARBA" id="ARBA00050664"/>
    </source>
</evidence>
<keyword evidence="7" id="KW-0735">Signal-anchor</keyword>
<dbReference type="GO" id="GO:0001665">
    <property type="term" value="F:alpha-N-acetylgalactosaminide alpha-2,6-sialyltransferase activity"/>
    <property type="evidence" value="ECO:0007669"/>
    <property type="project" value="UniProtKB-EC"/>
</dbReference>
<keyword evidence="9" id="KW-0333">Golgi apparatus</keyword>
<keyword evidence="18" id="KW-1185">Reference proteome</keyword>
<dbReference type="PANTHER" id="PTHR45941:SF5">
    <property type="entry name" value="ALPHA-N-ACETYLGALACTOSAMINIDE ALPHA-2,6-SIALYLTRANSFERASE 2"/>
    <property type="match status" value="1"/>
</dbReference>
<protein>
    <recommendedName>
        <fullName evidence="14">alpha-N-acetylgalactosaminide alpha-2,6-sialyltransferase</fullName>
        <ecNumber evidence="14">2.4.3.3</ecNumber>
    </recommendedName>
</protein>
<evidence type="ECO:0000256" key="14">
    <source>
        <dbReference type="ARBA" id="ARBA00039109"/>
    </source>
</evidence>
<dbReference type="FunFam" id="3.90.1480.20:FF:000015">
    <property type="entry name" value="Lactosylceramide alpha-2,3-sialyltransferase"/>
    <property type="match status" value="1"/>
</dbReference>
<comment type="subcellular location">
    <subcellularLocation>
        <location evidence="1">Golgi apparatus membrane</location>
        <topology evidence="1">Single-pass type II membrane protein</topology>
    </subcellularLocation>
</comment>
<evidence type="ECO:0000256" key="16">
    <source>
        <dbReference type="ARBA" id="ARBA00052285"/>
    </source>
</evidence>
<proteinExistence type="inferred from homology"/>
<keyword evidence="4" id="KW-0328">Glycosyltransferase</keyword>
<evidence type="ECO:0000256" key="13">
    <source>
        <dbReference type="ARBA" id="ARBA00036348"/>
    </source>
</evidence>
<comment type="similarity">
    <text evidence="3">Belongs to the glycosyltransferase 29 family.</text>
</comment>
<evidence type="ECO:0000256" key="4">
    <source>
        <dbReference type="ARBA" id="ARBA00022676"/>
    </source>
</evidence>
<accession>A0A3B3QMQ5</accession>
<keyword evidence="12" id="KW-0325">Glycoprotein</keyword>